<dbReference type="SUPFAM" id="SSF57701">
    <property type="entry name" value="Zn2/Cys6 DNA-binding domain"/>
    <property type="match status" value="2"/>
</dbReference>
<protein>
    <recommendedName>
        <fullName evidence="1">Zn(2)-C6 fungal-type domain-containing protein</fullName>
    </recommendedName>
</protein>
<feature type="domain" description="Zn(2)-C6 fungal-type" evidence="1">
    <location>
        <begin position="59"/>
        <end position="95"/>
    </location>
</feature>
<dbReference type="InterPro" id="IPR001138">
    <property type="entry name" value="Zn2Cys6_DnaBD"/>
</dbReference>
<name>A0A371D762_9APHY</name>
<organism evidence="2 3">
    <name type="scientific">Lentinus brumalis</name>
    <dbReference type="NCBI Taxonomy" id="2498619"/>
    <lineage>
        <taxon>Eukaryota</taxon>
        <taxon>Fungi</taxon>
        <taxon>Dikarya</taxon>
        <taxon>Basidiomycota</taxon>
        <taxon>Agaricomycotina</taxon>
        <taxon>Agaricomycetes</taxon>
        <taxon>Polyporales</taxon>
        <taxon>Polyporaceae</taxon>
        <taxon>Lentinus</taxon>
    </lineage>
</organism>
<evidence type="ECO:0000259" key="1">
    <source>
        <dbReference type="PROSITE" id="PS50048"/>
    </source>
</evidence>
<dbReference type="InterPro" id="IPR036864">
    <property type="entry name" value="Zn2-C6_fun-type_DNA-bd_sf"/>
</dbReference>
<dbReference type="GO" id="GO:0008270">
    <property type="term" value="F:zinc ion binding"/>
    <property type="evidence" value="ECO:0007669"/>
    <property type="project" value="InterPro"/>
</dbReference>
<evidence type="ECO:0000313" key="2">
    <source>
        <dbReference type="EMBL" id="RDX48350.1"/>
    </source>
</evidence>
<dbReference type="PROSITE" id="PS50048">
    <property type="entry name" value="ZN2_CY6_FUNGAL_2"/>
    <property type="match status" value="2"/>
</dbReference>
<feature type="domain" description="Zn(2)-C6 fungal-type" evidence="1">
    <location>
        <begin position="13"/>
        <end position="45"/>
    </location>
</feature>
<dbReference type="GO" id="GO:0000981">
    <property type="term" value="F:DNA-binding transcription factor activity, RNA polymerase II-specific"/>
    <property type="evidence" value="ECO:0007669"/>
    <property type="project" value="InterPro"/>
</dbReference>
<dbReference type="SMART" id="SM00066">
    <property type="entry name" value="GAL4"/>
    <property type="match status" value="2"/>
</dbReference>
<gene>
    <name evidence="2" type="ORF">OH76DRAFT_668973</name>
</gene>
<dbReference type="OrthoDB" id="2740448at2759"/>
<keyword evidence="3" id="KW-1185">Reference proteome</keyword>
<dbReference type="Proteomes" id="UP000256964">
    <property type="component" value="Unassembled WGS sequence"/>
</dbReference>
<dbReference type="EMBL" id="KZ857412">
    <property type="protein sequence ID" value="RDX48350.1"/>
    <property type="molecule type" value="Genomic_DNA"/>
</dbReference>
<dbReference type="Gene3D" id="4.10.240.10">
    <property type="entry name" value="Zn(2)-C6 fungal-type DNA-binding domain"/>
    <property type="match status" value="1"/>
</dbReference>
<reference evidence="2 3" key="1">
    <citation type="journal article" date="2018" name="Biotechnol. Biofuels">
        <title>Integrative visual omics of the white-rot fungus Polyporus brumalis exposes the biotechnological potential of its oxidative enzymes for delignifying raw plant biomass.</title>
        <authorList>
            <person name="Miyauchi S."/>
            <person name="Rancon A."/>
            <person name="Drula E."/>
            <person name="Hage H."/>
            <person name="Chaduli D."/>
            <person name="Favel A."/>
            <person name="Grisel S."/>
            <person name="Henrissat B."/>
            <person name="Herpoel-Gimbert I."/>
            <person name="Ruiz-Duenas F.J."/>
            <person name="Chevret D."/>
            <person name="Hainaut M."/>
            <person name="Lin J."/>
            <person name="Wang M."/>
            <person name="Pangilinan J."/>
            <person name="Lipzen A."/>
            <person name="Lesage-Meessen L."/>
            <person name="Navarro D."/>
            <person name="Riley R."/>
            <person name="Grigoriev I.V."/>
            <person name="Zhou S."/>
            <person name="Raouche S."/>
            <person name="Rosso M.N."/>
        </authorList>
    </citation>
    <scope>NUCLEOTIDE SEQUENCE [LARGE SCALE GENOMIC DNA]</scope>
    <source>
        <strain evidence="2 3">BRFM 1820</strain>
    </source>
</reference>
<proteinExistence type="predicted"/>
<evidence type="ECO:0000313" key="3">
    <source>
        <dbReference type="Proteomes" id="UP000256964"/>
    </source>
</evidence>
<accession>A0A371D762</accession>
<dbReference type="AlphaFoldDB" id="A0A371D762"/>
<sequence length="157" mass="17090">MSSVLYGPSRRAACNACAARKVKCEKLPAMYGCMRCLNINIRCEWPTEDMSCTGKRRKACDACQENRVRCLVDSSNFPTNTACPRCVERKLLCSFTQGTIPGSNNKGHQGATGTSSTEVASNMPVASASRDNVPPVSRASTNLDRSWWEVCLGSSQQ</sequence>
<dbReference type="PROSITE" id="PS00463">
    <property type="entry name" value="ZN2_CY6_FUNGAL_1"/>
    <property type="match status" value="1"/>
</dbReference>